<dbReference type="Proteomes" id="UP000002139">
    <property type="component" value="Chromosome"/>
</dbReference>
<keyword evidence="4" id="KW-1185">Reference proteome</keyword>
<organism evidence="3 4">
    <name type="scientific">Sorangium cellulosum (strain So ce56)</name>
    <name type="common">Polyangium cellulosum (strain So ce56)</name>
    <dbReference type="NCBI Taxonomy" id="448385"/>
    <lineage>
        <taxon>Bacteria</taxon>
        <taxon>Pseudomonadati</taxon>
        <taxon>Myxococcota</taxon>
        <taxon>Polyangia</taxon>
        <taxon>Polyangiales</taxon>
        <taxon>Polyangiaceae</taxon>
        <taxon>Sorangium</taxon>
    </lineage>
</organism>
<accession>A9GCK8</accession>
<evidence type="ECO:0000256" key="1">
    <source>
        <dbReference type="SAM" id="MobiDB-lite"/>
    </source>
</evidence>
<keyword evidence="2" id="KW-0732">Signal</keyword>
<sequence>MITKTTMAMFGVAASGLLAGCTETLDSQQIKTGGISATLEAIAESASSTTLRATLKAGGDESNTYVILSAGDRISATVDGEAVAMSAESDGVYEAAVDVGAGGTEIRVLLDRDDEDDDDATNNVGTLPEPFDLEALPREPVPRGEDLTIAWSPSTSGDDMVIDVKGRCIFSKTFDVGGDPGTYTIEAGELEATSSQETESCDVDVVIRRSRNGTTDNNLDPESSFELSQVRGGRFTSAP</sequence>
<evidence type="ECO:0000256" key="2">
    <source>
        <dbReference type="SAM" id="SignalP"/>
    </source>
</evidence>
<dbReference type="EMBL" id="AM746676">
    <property type="protein sequence ID" value="CAN96203.1"/>
    <property type="molecule type" value="Genomic_DNA"/>
</dbReference>
<proteinExistence type="predicted"/>
<protein>
    <submittedName>
        <fullName evidence="3">Secreted protein</fullName>
    </submittedName>
</protein>
<dbReference type="OrthoDB" id="5504390at2"/>
<feature type="compositionally biased region" description="Polar residues" evidence="1">
    <location>
        <begin position="212"/>
        <end position="227"/>
    </location>
</feature>
<dbReference type="RefSeq" id="WP_012238668.1">
    <property type="nucleotide sequence ID" value="NC_010162.1"/>
</dbReference>
<name>A9GCK8_SORC5</name>
<dbReference type="HOGENOM" id="CLU_1170057_0_0_7"/>
<dbReference type="BioCyc" id="SCEL448385:SCE_RS31005-MONOMER"/>
<reference evidence="3 4" key="1">
    <citation type="journal article" date="2007" name="Nat. Biotechnol.">
        <title>Complete genome sequence of the myxobacterium Sorangium cellulosum.</title>
        <authorList>
            <person name="Schneiker S."/>
            <person name="Perlova O."/>
            <person name="Kaiser O."/>
            <person name="Gerth K."/>
            <person name="Alici A."/>
            <person name="Altmeyer M.O."/>
            <person name="Bartels D."/>
            <person name="Bekel T."/>
            <person name="Beyer S."/>
            <person name="Bode E."/>
            <person name="Bode H.B."/>
            <person name="Bolten C.J."/>
            <person name="Choudhuri J.V."/>
            <person name="Doss S."/>
            <person name="Elnakady Y.A."/>
            <person name="Frank B."/>
            <person name="Gaigalat L."/>
            <person name="Goesmann A."/>
            <person name="Groeger C."/>
            <person name="Gross F."/>
            <person name="Jelsbak L."/>
            <person name="Jelsbak L."/>
            <person name="Kalinowski J."/>
            <person name="Kegler C."/>
            <person name="Knauber T."/>
            <person name="Konietzny S."/>
            <person name="Kopp M."/>
            <person name="Krause L."/>
            <person name="Krug D."/>
            <person name="Linke B."/>
            <person name="Mahmud T."/>
            <person name="Martinez-Arias R."/>
            <person name="McHardy A.C."/>
            <person name="Merai M."/>
            <person name="Meyer F."/>
            <person name="Mormann S."/>
            <person name="Munoz-Dorado J."/>
            <person name="Perez J."/>
            <person name="Pradella S."/>
            <person name="Rachid S."/>
            <person name="Raddatz G."/>
            <person name="Rosenau F."/>
            <person name="Rueckert C."/>
            <person name="Sasse F."/>
            <person name="Scharfe M."/>
            <person name="Schuster S.C."/>
            <person name="Suen G."/>
            <person name="Treuner-Lange A."/>
            <person name="Velicer G.J."/>
            <person name="Vorholter F.-J."/>
            <person name="Weissman K.J."/>
            <person name="Welch R.D."/>
            <person name="Wenzel S.C."/>
            <person name="Whitworth D.E."/>
            <person name="Wilhelm S."/>
            <person name="Wittmann C."/>
            <person name="Bloecker H."/>
            <person name="Puehler A."/>
            <person name="Mueller R."/>
        </authorList>
    </citation>
    <scope>NUCLEOTIDE SEQUENCE [LARGE SCALE GENOMIC DNA]</scope>
    <source>
        <strain evidence="4">So ce56</strain>
    </source>
</reference>
<evidence type="ECO:0000313" key="3">
    <source>
        <dbReference type="EMBL" id="CAN96203.1"/>
    </source>
</evidence>
<dbReference type="STRING" id="448385.sce6039"/>
<dbReference type="KEGG" id="scl:sce6039"/>
<feature type="region of interest" description="Disordered" evidence="1">
    <location>
        <begin position="211"/>
        <end position="239"/>
    </location>
</feature>
<feature type="signal peptide" evidence="2">
    <location>
        <begin position="1"/>
        <end position="19"/>
    </location>
</feature>
<dbReference type="PROSITE" id="PS51257">
    <property type="entry name" value="PROKAR_LIPOPROTEIN"/>
    <property type="match status" value="1"/>
</dbReference>
<gene>
    <name evidence="3" type="ordered locus">sce6039</name>
</gene>
<evidence type="ECO:0000313" key="4">
    <source>
        <dbReference type="Proteomes" id="UP000002139"/>
    </source>
</evidence>
<feature type="chain" id="PRO_5002738033" evidence="2">
    <location>
        <begin position="20"/>
        <end position="239"/>
    </location>
</feature>
<dbReference type="AlphaFoldDB" id="A9GCK8"/>